<keyword evidence="2" id="KW-0472">Membrane</keyword>
<keyword evidence="2" id="KW-0812">Transmembrane</keyword>
<sequence length="955" mass="106629">MFILHHLFLILTFFVCLSCAALFSPDRTDYDAYGPKIAGNRFFIVQVDNEFNFFNFMFANYTDAFGTNFGRYCYRHFDSSWYIYAVAVGKNQSTPGVYFIGEIRELEENQARGERIFFGFWKYTGSLDVINCYYFNLTDFTIPNEFTHQEYLALTTDPYGLVAYAFSESFIFTYTPSTNRFELNRAGTTILGRQLEHPSAVDNDGSLSIIAGYRMDFSQFRAKFYPMVILFRIDATTAMTSTIAVWDGKEPNTGANRYNPQYAISVSMNPNVGQVIVGMPLINTVLLFNYNNTNLTLVALLKNGQGNGFGKGVAWLSDTLNSVAILANVYSDSYVWSSSKIYVYDSPLTNNSKPISIFPNSEQPLYRYVSPIFLNIVATPNDLMLLTDQGGLFVILSAPIGYYASTVGPLSDVTPAFSSQESCLPGTYKNVTGIRRCSLCPTGTKNDGTNGAVSTCVACAVNTFCPLGSVSDSISNDQLIDVIQAVEYPESPDITGIDDILFFTLFSIGSSARCVALSPIFWTLMVAAIIILIVTVMLVIKYCIKNPKALRSYKLCQKMFKQADIIREGEMWAGGLATFCVLVLCISCCVFSAKYYKSYPIEAVGPSTYTCDTTLRNAQFSSSLQSLAVPSSDNIQGMMDLLNNQRVSLTISFLNTAYNCNSTSGELNYQRGETWLSVEPKPSCTVSNYTVSYSALLPFRPITIQSILPYAYAIGGLRIGLSGPGKNEYFTATLQELGFSKTFNQSERILGTDVNVTLELTKVINKTSPLVKDGDEILSGIWIGSFLMNYNASFINDTYYLNAIPKTSTILTLTIIETPYYILNGQSPIARLPEIVYHDFLYITTVIGMTVLVFIIVEVVILPIVHFFIRKYKRNPGDKYRTDSNRQSVTNPNNARNSIDHSNEQQQSNRHTQNFDTVDNFASAQRSKYTSDQYVNPSDNNTQQLPTLSNYQTHF</sequence>
<dbReference type="AlphaFoldDB" id="A0A818B5T9"/>
<feature type="chain" id="PRO_5036414278" evidence="3">
    <location>
        <begin position="21"/>
        <end position="955"/>
    </location>
</feature>
<dbReference type="Gene3D" id="2.10.50.10">
    <property type="entry name" value="Tumor Necrosis Factor Receptor, subunit A, domain 2"/>
    <property type="match status" value="1"/>
</dbReference>
<evidence type="ECO:0000256" key="2">
    <source>
        <dbReference type="SAM" id="Phobius"/>
    </source>
</evidence>
<dbReference type="Proteomes" id="UP000663872">
    <property type="component" value="Unassembled WGS sequence"/>
</dbReference>
<evidence type="ECO:0000256" key="3">
    <source>
        <dbReference type="SAM" id="SignalP"/>
    </source>
</evidence>
<evidence type="ECO:0000313" key="6">
    <source>
        <dbReference type="Proteomes" id="UP000663872"/>
    </source>
</evidence>
<protein>
    <submittedName>
        <fullName evidence="4">Uncharacterized protein</fullName>
    </submittedName>
</protein>
<name>A0A818B5T9_9BILA</name>
<feature type="region of interest" description="Disordered" evidence="1">
    <location>
        <begin position="929"/>
        <end position="955"/>
    </location>
</feature>
<dbReference type="EMBL" id="CAJNYT010001502">
    <property type="protein sequence ID" value="CAF3415725.1"/>
    <property type="molecule type" value="Genomic_DNA"/>
</dbReference>
<evidence type="ECO:0000313" key="5">
    <source>
        <dbReference type="EMBL" id="CAF4821266.1"/>
    </source>
</evidence>
<dbReference type="Proteomes" id="UP000663848">
    <property type="component" value="Unassembled WGS sequence"/>
</dbReference>
<dbReference type="EMBL" id="CAJOBR010005549">
    <property type="protein sequence ID" value="CAF4821266.1"/>
    <property type="molecule type" value="Genomic_DNA"/>
</dbReference>
<feature type="compositionally biased region" description="Polar residues" evidence="1">
    <location>
        <begin position="885"/>
        <end position="897"/>
    </location>
</feature>
<keyword evidence="2" id="KW-1133">Transmembrane helix</keyword>
<organism evidence="4 6">
    <name type="scientific">Rotaria socialis</name>
    <dbReference type="NCBI Taxonomy" id="392032"/>
    <lineage>
        <taxon>Eukaryota</taxon>
        <taxon>Metazoa</taxon>
        <taxon>Spiralia</taxon>
        <taxon>Gnathifera</taxon>
        <taxon>Rotifera</taxon>
        <taxon>Eurotatoria</taxon>
        <taxon>Bdelloidea</taxon>
        <taxon>Philodinida</taxon>
        <taxon>Philodinidae</taxon>
        <taxon>Rotaria</taxon>
    </lineage>
</organism>
<proteinExistence type="predicted"/>
<evidence type="ECO:0000256" key="1">
    <source>
        <dbReference type="SAM" id="MobiDB-lite"/>
    </source>
</evidence>
<feature type="transmembrane region" description="Helical" evidence="2">
    <location>
        <begin position="520"/>
        <end position="544"/>
    </location>
</feature>
<gene>
    <name evidence="4" type="ORF">GRG538_LOCUS11316</name>
    <name evidence="5" type="ORF">QYT958_LOCUS25071</name>
</gene>
<comment type="caution">
    <text evidence="4">The sequence shown here is derived from an EMBL/GenBank/DDBJ whole genome shotgun (WGS) entry which is preliminary data.</text>
</comment>
<accession>A0A818B5T9</accession>
<feature type="compositionally biased region" description="Polar residues" evidence="1">
    <location>
        <begin position="904"/>
        <end position="915"/>
    </location>
</feature>
<evidence type="ECO:0000313" key="4">
    <source>
        <dbReference type="EMBL" id="CAF3415725.1"/>
    </source>
</evidence>
<feature type="signal peptide" evidence="3">
    <location>
        <begin position="1"/>
        <end position="20"/>
    </location>
</feature>
<keyword evidence="3" id="KW-0732">Signal</keyword>
<feature type="transmembrane region" description="Helical" evidence="2">
    <location>
        <begin position="840"/>
        <end position="869"/>
    </location>
</feature>
<reference evidence="4" key="1">
    <citation type="submission" date="2021-02" db="EMBL/GenBank/DDBJ databases">
        <authorList>
            <person name="Nowell W R."/>
        </authorList>
    </citation>
    <scope>NUCLEOTIDE SEQUENCE</scope>
</reference>
<feature type="region of interest" description="Disordered" evidence="1">
    <location>
        <begin position="879"/>
        <end position="915"/>
    </location>
</feature>
<feature type="transmembrane region" description="Helical" evidence="2">
    <location>
        <begin position="571"/>
        <end position="593"/>
    </location>
</feature>